<dbReference type="RefSeq" id="WP_015849028.1">
    <property type="nucleotide sequence ID" value="NC_012883.1"/>
</dbReference>
<organism evidence="2 3">
    <name type="scientific">Thermococcus sibiricus (strain DSM 12597 / MM 739)</name>
    <dbReference type="NCBI Taxonomy" id="604354"/>
    <lineage>
        <taxon>Archaea</taxon>
        <taxon>Methanobacteriati</taxon>
        <taxon>Methanobacteriota</taxon>
        <taxon>Thermococci</taxon>
        <taxon>Thermococcales</taxon>
        <taxon>Thermococcaceae</taxon>
        <taxon>Thermococcus</taxon>
    </lineage>
</organism>
<feature type="transmembrane region" description="Helical" evidence="1">
    <location>
        <begin position="62"/>
        <end position="82"/>
    </location>
</feature>
<dbReference type="GeneID" id="8095737"/>
<evidence type="ECO:0000313" key="2">
    <source>
        <dbReference type="EMBL" id="ACS89808.1"/>
    </source>
</evidence>
<feature type="transmembrane region" description="Helical" evidence="1">
    <location>
        <begin position="30"/>
        <end position="50"/>
    </location>
</feature>
<feature type="transmembrane region" description="Helical" evidence="1">
    <location>
        <begin position="7"/>
        <end position="24"/>
    </location>
</feature>
<keyword evidence="1" id="KW-0812">Transmembrane</keyword>
<gene>
    <name evidence="2" type="ordered locus">TSIB_0747</name>
</gene>
<evidence type="ECO:0000256" key="1">
    <source>
        <dbReference type="SAM" id="Phobius"/>
    </source>
</evidence>
<dbReference type="OrthoDB" id="93166at2157"/>
<protein>
    <submittedName>
        <fullName evidence="2">Uncharacterized protein</fullName>
    </submittedName>
</protein>
<dbReference type="AlphaFoldDB" id="C6A2G3"/>
<dbReference type="EMBL" id="CP001463">
    <property type="protein sequence ID" value="ACS89808.1"/>
    <property type="molecule type" value="Genomic_DNA"/>
</dbReference>
<evidence type="ECO:0000313" key="3">
    <source>
        <dbReference type="Proteomes" id="UP000009079"/>
    </source>
</evidence>
<dbReference type="KEGG" id="tsi:TSIB_0747"/>
<dbReference type="eggNOG" id="arCOG05826">
    <property type="taxonomic scope" value="Archaea"/>
</dbReference>
<accession>C6A2G3</accession>
<keyword evidence="1" id="KW-0472">Membrane</keyword>
<keyword evidence="3" id="KW-1185">Reference proteome</keyword>
<sequence length="133" mass="14924">MLDVIGFLVYVEAFLTTLLTAMFSDGPARLLGFLAAFGYLLLTFWSIDQISSDIVPKRDAGGVRVMFFLNIIAFVFGVVSFYMYTENVVAPIVLLGPGFIIGFWKSVKYVWALRTFHIFVLDICGVYDVCYCA</sequence>
<dbReference type="HOGENOM" id="CLU_2152701_0_0_2"/>
<reference evidence="2 3" key="1">
    <citation type="journal article" date="2009" name="Appl. Environ. Microbiol.">
        <title>Metabolic versatility and indigenous origin of the archaeon Thermococcus sibiricus, isolated from a siberian oil reservoir, as revealed by genome analysis.</title>
        <authorList>
            <person name="Mardanov A.V."/>
            <person name="Ravin N.V."/>
            <person name="Svetlitchnyi V.A."/>
            <person name="Beletsky A.V."/>
            <person name="Miroshnichenko M.L."/>
            <person name="Bonch-Osmolovskaya E.A."/>
            <person name="Skryabin K.G."/>
        </authorList>
    </citation>
    <scope>NUCLEOTIDE SEQUENCE [LARGE SCALE GENOMIC DNA]</scope>
    <source>
        <strain evidence="3">DSM 12597 / MM 739</strain>
    </source>
</reference>
<proteinExistence type="predicted"/>
<dbReference type="Proteomes" id="UP000009079">
    <property type="component" value="Chromosome"/>
</dbReference>
<keyword evidence="1" id="KW-1133">Transmembrane helix</keyword>
<name>C6A2G3_THESM</name>
<feature type="transmembrane region" description="Helical" evidence="1">
    <location>
        <begin position="88"/>
        <end position="107"/>
    </location>
</feature>